<reference evidence="5 6" key="1">
    <citation type="journal article" date="2019" name="Nat. Plants">
        <title>Genome sequencing of Musa balbisiana reveals subgenome evolution and function divergence in polyploid bananas.</title>
        <authorList>
            <person name="Yao X."/>
        </authorList>
    </citation>
    <scope>NUCLEOTIDE SEQUENCE [LARGE SCALE GENOMIC DNA]</scope>
    <source>
        <strain evidence="6">cv. DH-PKW</strain>
        <tissue evidence="5">Leaves</tissue>
    </source>
</reference>
<dbReference type="AlphaFoldDB" id="A0A4S8J317"/>
<feature type="compositionally biased region" description="Low complexity" evidence="4">
    <location>
        <begin position="72"/>
        <end position="82"/>
    </location>
</feature>
<dbReference type="PANTHER" id="PTHR31636">
    <property type="entry name" value="OSJNBA0084A10.13 PROTEIN-RELATED"/>
    <property type="match status" value="1"/>
</dbReference>
<feature type="short sequence motif" description="VHIID" evidence="3">
    <location>
        <begin position="542"/>
        <end position="546"/>
    </location>
</feature>
<accession>A0A4S8J317</accession>
<dbReference type="InterPro" id="IPR005202">
    <property type="entry name" value="TF_GRAS"/>
</dbReference>
<evidence type="ECO:0000256" key="1">
    <source>
        <dbReference type="ARBA" id="ARBA00023015"/>
    </source>
</evidence>
<dbReference type="PROSITE" id="PS50985">
    <property type="entry name" value="GRAS"/>
    <property type="match status" value="1"/>
</dbReference>
<dbReference type="Pfam" id="PF03514">
    <property type="entry name" value="GRAS"/>
    <property type="match status" value="1"/>
</dbReference>
<comment type="similarity">
    <text evidence="3">Belongs to the GRAS family.</text>
</comment>
<dbReference type="Proteomes" id="UP000317650">
    <property type="component" value="Chromosome 11"/>
</dbReference>
<evidence type="ECO:0000313" key="5">
    <source>
        <dbReference type="EMBL" id="THU55194.1"/>
    </source>
</evidence>
<keyword evidence="2" id="KW-0804">Transcription</keyword>
<sequence length="829" mass="89647">MRGLPFNGQGKGGLEAVGTILEGNQALFWVNKRPKFVIQEGVEPRSVLDHRSPSPPTSTATLSSSLGGGGSSDTAGVAAVSDNPTNKWALSDSTAEEGGGGAAGKEEWAAELQPIPAGLDMGFVAGGEKCGVGVDDWEAMLSETSAPSPSREQTFLRWIMGDVDDPSTAGFKQHHHQQLLSQAPPDLDGSNGGLGFGILDPGIGLGSIGRIADDASVSASMATPPPLASNVASGGGFSLMNNNSWMSPPPVNAGIKGVAFGHHTGGQLFSLPPQAGNSMALPLSLPPGMYFPDAVEDKPQLFGPGLLNQPPATPNPPFFLSVGQVDHQQLPQLLIPNQPKRHNPIVDQIPPKLPFLGSGGSSDLFLRRQSFQQQQQQHSQGFPLPQIQQRSVKPRVAAFGDDVTAAVAAQQQQLQQALVNLLFEAAEMVEARNFVGAHAILARLNHQLPSPLGKPLIRSAFYFKEALQLILSNGPNPVLSSSATSHPHHQQGPFSTPLATQLDVVHKLSAYKAFSEVSPIIQFANFTCIQALLEELNGSDRIHIVDSDIGFGGQWSSFMQELAQRRCSTAGAVRMLKITALLPHYPHNNLELHLVRDNLSHFASDLNIPFEFNIHSLDSFDPSELLGLGGEAVAVNLPVGSANFSFPGLFRLVKQLSPKIVVSVDQGCDRSDLPFLQHFLHAFQSSLVLMDSIDASGTNQDMACKIEKFLLQPRIENSVLGRYRAADKMLPWRTLFTNTGFVPLQFSNFTETQAECLLKKVQVRGFHVEKRQASLYLYWQRKELVCVSAWSYPCSFLSTFPVSVKLSFTVEDKLVRTRYQTRGVPLAQW</sequence>
<evidence type="ECO:0000256" key="2">
    <source>
        <dbReference type="ARBA" id="ARBA00023163"/>
    </source>
</evidence>
<feature type="region of interest" description="SAW" evidence="3">
    <location>
        <begin position="720"/>
        <end position="791"/>
    </location>
</feature>
<organism evidence="5 6">
    <name type="scientific">Musa balbisiana</name>
    <name type="common">Banana</name>
    <dbReference type="NCBI Taxonomy" id="52838"/>
    <lineage>
        <taxon>Eukaryota</taxon>
        <taxon>Viridiplantae</taxon>
        <taxon>Streptophyta</taxon>
        <taxon>Embryophyta</taxon>
        <taxon>Tracheophyta</taxon>
        <taxon>Spermatophyta</taxon>
        <taxon>Magnoliopsida</taxon>
        <taxon>Liliopsida</taxon>
        <taxon>Zingiberales</taxon>
        <taxon>Musaceae</taxon>
        <taxon>Musa</taxon>
    </lineage>
</organism>
<comment type="caution">
    <text evidence="5">The sequence shown here is derived from an EMBL/GenBank/DDBJ whole genome shotgun (WGS) entry which is preliminary data.</text>
</comment>
<keyword evidence="6" id="KW-1185">Reference proteome</keyword>
<keyword evidence="1" id="KW-0805">Transcription regulation</keyword>
<proteinExistence type="inferred from homology"/>
<evidence type="ECO:0000256" key="3">
    <source>
        <dbReference type="PROSITE-ProRule" id="PRU01191"/>
    </source>
</evidence>
<name>A0A4S8J317_MUSBA</name>
<evidence type="ECO:0000313" key="6">
    <source>
        <dbReference type="Proteomes" id="UP000317650"/>
    </source>
</evidence>
<gene>
    <name evidence="5" type="ORF">C4D60_Mb11t04000</name>
</gene>
<feature type="compositionally biased region" description="Polar residues" evidence="4">
    <location>
        <begin position="83"/>
        <end position="93"/>
    </location>
</feature>
<evidence type="ECO:0000256" key="4">
    <source>
        <dbReference type="SAM" id="MobiDB-lite"/>
    </source>
</evidence>
<dbReference type="EMBL" id="PYDT01000007">
    <property type="protein sequence ID" value="THU55194.1"/>
    <property type="molecule type" value="Genomic_DNA"/>
</dbReference>
<comment type="caution">
    <text evidence="3">Lacks conserved residue(s) required for the propagation of feature annotation.</text>
</comment>
<feature type="region of interest" description="Disordered" evidence="4">
    <location>
        <begin position="46"/>
        <end position="106"/>
    </location>
</feature>
<protein>
    <submittedName>
        <fullName evidence="5">Uncharacterized protein</fullName>
    </submittedName>
</protein>